<evidence type="ECO:0000313" key="3">
    <source>
        <dbReference type="EMBL" id="AMF93001.2"/>
    </source>
</evidence>
<feature type="domain" description="TadE-like" evidence="2">
    <location>
        <begin position="13"/>
        <end position="55"/>
    </location>
</feature>
<dbReference type="InterPro" id="IPR012495">
    <property type="entry name" value="TadE-like_dom"/>
</dbReference>
<dbReference type="GeneID" id="29384473"/>
<dbReference type="Proteomes" id="UP000254626">
    <property type="component" value="Unassembled WGS sequence"/>
</dbReference>
<dbReference type="Proteomes" id="UP000057088">
    <property type="component" value="Chromosome 1"/>
</dbReference>
<reference evidence="4 6" key="3">
    <citation type="submission" date="2018-06" db="EMBL/GenBank/DDBJ databases">
        <authorList>
            <consortium name="Pathogen Informatics"/>
            <person name="Doyle S."/>
        </authorList>
    </citation>
    <scope>NUCLEOTIDE SEQUENCE [LARGE SCALE GENOMIC DNA]</scope>
    <source>
        <strain evidence="4 6">NCTC11327</strain>
    </source>
</reference>
<reference evidence="3" key="2">
    <citation type="submission" date="2018-01" db="EMBL/GenBank/DDBJ databases">
        <title>FDA dAtabase for Regulatory Grade micrObial Sequences (FDA-ARGOS): Supporting development and validation of Infectious Disease Dx tests.</title>
        <authorList>
            <person name="Hoffmann M."/>
            <person name="Allard M."/>
            <person name="Evans P."/>
            <person name="Brown E."/>
            <person name="Tallon L."/>
            <person name="Sadzewicz L."/>
            <person name="Sengamalay N."/>
            <person name="Ott S."/>
            <person name="Godinez A."/>
            <person name="Nagaraj S."/>
            <person name="Vyas G."/>
            <person name="Aluvathingal J."/>
            <person name="Nadendla S."/>
            <person name="Geyer C."/>
            <person name="Sichtig H."/>
        </authorList>
    </citation>
    <scope>NUCLEOTIDE SEQUENCE</scope>
    <source>
        <strain evidence="3">ATCC 33809</strain>
    </source>
</reference>
<reference evidence="5" key="1">
    <citation type="submission" date="2015-12" db="EMBL/GenBank/DDBJ databases">
        <title>FDA dAtabase for Regulatory Grade micrObial Sequences (FDA-ARGOS): Supporting development and validation of Infectious Disease Dx tests.</title>
        <authorList>
            <person name="Hoffmann M."/>
            <person name="Allard M."/>
            <person name="Evans P."/>
            <person name="Brown E."/>
            <person name="Tallon L.J."/>
            <person name="Sadzewicz L."/>
            <person name="Sengamalay N."/>
            <person name="Ott S."/>
            <person name="Godinez A."/>
            <person name="Nagaraj S."/>
            <person name="Vyas G."/>
            <person name="Aluvathingal J."/>
            <person name="Nadendla S."/>
            <person name="Geyer C."/>
            <person name="Sichtig H."/>
        </authorList>
    </citation>
    <scope>NUCLEOTIDE SEQUENCE [LARGE SCALE GENOMIC DNA]</scope>
    <source>
        <strain evidence="5">ATCC 33809</strain>
    </source>
</reference>
<dbReference type="AlphaFoldDB" id="A0AAX2LST3"/>
<dbReference type="EMBL" id="UHIP01000002">
    <property type="protein sequence ID" value="SUQ26358.1"/>
    <property type="molecule type" value="Genomic_DNA"/>
</dbReference>
<sequence>MTTIHQIHNRQLGSVAIETVCLMPIIMILLFAVIHYSMIFFAASLFDHAAKESIRQSISYVDEECYFDYSGSGCSDNTVLGNVSQVIRNNALQVIQGFTHGEGTSPGQLFGVTLPAADTLISITTIDSGGCCKVTITLPNYQTTPFLPTSIIDGLIPGDDSVFPTEITASAVLKLN</sequence>
<protein>
    <submittedName>
        <fullName evidence="3">Pilus assembly protein</fullName>
    </submittedName>
    <submittedName>
        <fullName evidence="4">TadE-like protein</fullName>
    </submittedName>
</protein>
<keyword evidence="1" id="KW-1133">Transmembrane helix</keyword>
<accession>A0AAX2LST3</accession>
<evidence type="ECO:0000313" key="5">
    <source>
        <dbReference type="Proteomes" id="UP000057088"/>
    </source>
</evidence>
<name>A0AAX2LST3_VIBFL</name>
<dbReference type="EMBL" id="CP014034">
    <property type="protein sequence ID" value="AMF93001.2"/>
    <property type="molecule type" value="Genomic_DNA"/>
</dbReference>
<evidence type="ECO:0000313" key="4">
    <source>
        <dbReference type="EMBL" id="SUQ26358.1"/>
    </source>
</evidence>
<proteinExistence type="predicted"/>
<evidence type="ECO:0000256" key="1">
    <source>
        <dbReference type="SAM" id="Phobius"/>
    </source>
</evidence>
<keyword evidence="1" id="KW-0812">Transmembrane</keyword>
<evidence type="ECO:0000259" key="2">
    <source>
        <dbReference type="Pfam" id="PF07811"/>
    </source>
</evidence>
<feature type="transmembrane region" description="Helical" evidence="1">
    <location>
        <begin position="22"/>
        <end position="46"/>
    </location>
</feature>
<dbReference type="Pfam" id="PF07811">
    <property type="entry name" value="TadE"/>
    <property type="match status" value="1"/>
</dbReference>
<dbReference type="RefSeq" id="WP_081035200.1">
    <property type="nucleotide sequence ID" value="NZ_AP028129.1"/>
</dbReference>
<keyword evidence="1" id="KW-0472">Membrane</keyword>
<keyword evidence="5" id="KW-1185">Reference proteome</keyword>
<evidence type="ECO:0000313" key="6">
    <source>
        <dbReference type="Proteomes" id="UP000254626"/>
    </source>
</evidence>
<organism evidence="4 6">
    <name type="scientific">Vibrio fluvialis</name>
    <dbReference type="NCBI Taxonomy" id="676"/>
    <lineage>
        <taxon>Bacteria</taxon>
        <taxon>Pseudomonadati</taxon>
        <taxon>Pseudomonadota</taxon>
        <taxon>Gammaproteobacteria</taxon>
        <taxon>Vibrionales</taxon>
        <taxon>Vibrionaceae</taxon>
        <taxon>Vibrio</taxon>
    </lineage>
</organism>
<gene>
    <name evidence="3" type="ORF">AL536_05960</name>
    <name evidence="4" type="ORF">NCTC11327_03218</name>
</gene>